<keyword evidence="2" id="KW-1185">Reference proteome</keyword>
<dbReference type="EMBL" id="MU275845">
    <property type="protein sequence ID" value="KAI0052431.1"/>
    <property type="molecule type" value="Genomic_DNA"/>
</dbReference>
<evidence type="ECO:0000313" key="2">
    <source>
        <dbReference type="Proteomes" id="UP000814033"/>
    </source>
</evidence>
<evidence type="ECO:0000313" key="1">
    <source>
        <dbReference type="EMBL" id="KAI0052431.1"/>
    </source>
</evidence>
<proteinExistence type="predicted"/>
<protein>
    <submittedName>
        <fullName evidence="1">Uncharacterized protein</fullName>
    </submittedName>
</protein>
<comment type="caution">
    <text evidence="1">The sequence shown here is derived from an EMBL/GenBank/DDBJ whole genome shotgun (WGS) entry which is preliminary data.</text>
</comment>
<accession>A0ACB8S8I3</accession>
<organism evidence="1 2">
    <name type="scientific">Auriscalpium vulgare</name>
    <dbReference type="NCBI Taxonomy" id="40419"/>
    <lineage>
        <taxon>Eukaryota</taxon>
        <taxon>Fungi</taxon>
        <taxon>Dikarya</taxon>
        <taxon>Basidiomycota</taxon>
        <taxon>Agaricomycotina</taxon>
        <taxon>Agaricomycetes</taxon>
        <taxon>Russulales</taxon>
        <taxon>Auriscalpiaceae</taxon>
        <taxon>Auriscalpium</taxon>
    </lineage>
</organism>
<name>A0ACB8S8I3_9AGAM</name>
<reference evidence="1" key="2">
    <citation type="journal article" date="2022" name="New Phytol.">
        <title>Evolutionary transition to the ectomycorrhizal habit in the genomes of a hyperdiverse lineage of mushroom-forming fungi.</title>
        <authorList>
            <person name="Looney B."/>
            <person name="Miyauchi S."/>
            <person name="Morin E."/>
            <person name="Drula E."/>
            <person name="Courty P.E."/>
            <person name="Kohler A."/>
            <person name="Kuo A."/>
            <person name="LaButti K."/>
            <person name="Pangilinan J."/>
            <person name="Lipzen A."/>
            <person name="Riley R."/>
            <person name="Andreopoulos W."/>
            <person name="He G."/>
            <person name="Johnson J."/>
            <person name="Nolan M."/>
            <person name="Tritt A."/>
            <person name="Barry K.W."/>
            <person name="Grigoriev I.V."/>
            <person name="Nagy L.G."/>
            <person name="Hibbett D."/>
            <person name="Henrissat B."/>
            <person name="Matheny P.B."/>
            <person name="Labbe J."/>
            <person name="Martin F.M."/>
        </authorList>
    </citation>
    <scope>NUCLEOTIDE SEQUENCE</scope>
    <source>
        <strain evidence="1">FP105234-sp</strain>
    </source>
</reference>
<gene>
    <name evidence="1" type="ORF">FA95DRAFT_1601803</name>
</gene>
<dbReference type="Proteomes" id="UP000814033">
    <property type="component" value="Unassembled WGS sequence"/>
</dbReference>
<reference evidence="1" key="1">
    <citation type="submission" date="2021-02" db="EMBL/GenBank/DDBJ databases">
        <authorList>
            <consortium name="DOE Joint Genome Institute"/>
            <person name="Ahrendt S."/>
            <person name="Looney B.P."/>
            <person name="Miyauchi S."/>
            <person name="Morin E."/>
            <person name="Drula E."/>
            <person name="Courty P.E."/>
            <person name="Chicoki N."/>
            <person name="Fauchery L."/>
            <person name="Kohler A."/>
            <person name="Kuo A."/>
            <person name="Labutti K."/>
            <person name="Pangilinan J."/>
            <person name="Lipzen A."/>
            <person name="Riley R."/>
            <person name="Andreopoulos W."/>
            <person name="He G."/>
            <person name="Johnson J."/>
            <person name="Barry K.W."/>
            <person name="Grigoriev I.V."/>
            <person name="Nagy L."/>
            <person name="Hibbett D."/>
            <person name="Henrissat B."/>
            <person name="Matheny P.B."/>
            <person name="Labbe J."/>
            <person name="Martin F."/>
        </authorList>
    </citation>
    <scope>NUCLEOTIDE SEQUENCE</scope>
    <source>
        <strain evidence="1">FP105234-sp</strain>
    </source>
</reference>
<sequence length="328" mass="36817">MGINWHDPLLVQEDFLAFIKFLHCIDGLYIWEYVTTLNYEWEVITGKRPYRWTIWIYSISRLSALWTVILNLIGFNLTHEINCQVWIIFELFFAYLAFATASLLIVLRVAAIWNRNMYVMGLALAVWLTNIGFLIHGIVTVRDVWVPESNACLTLDTDQGRNNICVTLATDLILCLLMLIGLVRAKQGQGVAGIWRVLYRQGLVWLVVATIAEVPPAVFAILNLNDPWNLMFQTSSLITMEICATRMYRSLTDFGRSGISDNSSNGIASAGAGTRLARGAGTKGASVIPMSRMEVSVHTTYEDFSPEGGDKPRRLSAEESSLDLRGKQ</sequence>